<reference evidence="1 2" key="1">
    <citation type="submission" date="2019-07" db="EMBL/GenBank/DDBJ databases">
        <authorList>
            <person name="Kim J."/>
        </authorList>
    </citation>
    <scope>NUCLEOTIDE SEQUENCE [LARGE SCALE GENOMIC DNA]</scope>
    <source>
        <strain evidence="1 2">G13</strain>
    </source>
</reference>
<name>A0A559J8Y1_9BACL</name>
<dbReference type="AlphaFoldDB" id="A0A559J8Y1"/>
<dbReference type="EMBL" id="VNJJ01000017">
    <property type="protein sequence ID" value="TVX96296.1"/>
    <property type="molecule type" value="Genomic_DNA"/>
</dbReference>
<dbReference type="OrthoDB" id="2614272at2"/>
<organism evidence="1 2">
    <name type="scientific">Cohnella terricola</name>
    <dbReference type="NCBI Taxonomy" id="1289167"/>
    <lineage>
        <taxon>Bacteria</taxon>
        <taxon>Bacillati</taxon>
        <taxon>Bacillota</taxon>
        <taxon>Bacilli</taxon>
        <taxon>Bacillales</taxon>
        <taxon>Paenibacillaceae</taxon>
        <taxon>Cohnella</taxon>
    </lineage>
</organism>
<proteinExistence type="predicted"/>
<evidence type="ECO:0000313" key="1">
    <source>
        <dbReference type="EMBL" id="TVX96296.1"/>
    </source>
</evidence>
<dbReference type="Proteomes" id="UP000316330">
    <property type="component" value="Unassembled WGS sequence"/>
</dbReference>
<protein>
    <submittedName>
        <fullName evidence="1">Uncharacterized protein</fullName>
    </submittedName>
</protein>
<evidence type="ECO:0000313" key="2">
    <source>
        <dbReference type="Proteomes" id="UP000316330"/>
    </source>
</evidence>
<accession>A0A559J8Y1</accession>
<keyword evidence="2" id="KW-1185">Reference proteome</keyword>
<sequence>MTKPSLILLSVALILVIVAYVYIANSAPLKSYGHSNYYYEDKVIIELNNKGHSNIKIMDVLVNDNKKPVETELVVSYTGRLALAGIESDPYAKFMKINEQPINPELSGEQAYEILQTNEYKTPLHYGLQIVNNGEIRSVTIKYKYYGITKKARFELRTD</sequence>
<dbReference type="RefSeq" id="WP_144706388.1">
    <property type="nucleotide sequence ID" value="NZ_VNJJ01000017.1"/>
</dbReference>
<gene>
    <name evidence="1" type="ORF">FPZ45_21570</name>
</gene>
<comment type="caution">
    <text evidence="1">The sequence shown here is derived from an EMBL/GenBank/DDBJ whole genome shotgun (WGS) entry which is preliminary data.</text>
</comment>